<protein>
    <submittedName>
        <fullName evidence="1">Uncharacterized protein</fullName>
    </submittedName>
</protein>
<evidence type="ECO:0000313" key="1">
    <source>
        <dbReference type="EMBL" id="MFC4355628.1"/>
    </source>
</evidence>
<organism evidence="1 2">
    <name type="scientific">Chryseomicrobium palamuruense</name>
    <dbReference type="NCBI Taxonomy" id="682973"/>
    <lineage>
        <taxon>Bacteria</taxon>
        <taxon>Bacillati</taxon>
        <taxon>Bacillota</taxon>
        <taxon>Bacilli</taxon>
        <taxon>Bacillales</taxon>
        <taxon>Caryophanaceae</taxon>
        <taxon>Chryseomicrobium</taxon>
    </lineage>
</organism>
<dbReference type="RefSeq" id="WP_342527258.1">
    <property type="nucleotide sequence ID" value="NZ_JBHSEF010000023.1"/>
</dbReference>
<evidence type="ECO:0000313" key="2">
    <source>
        <dbReference type="Proteomes" id="UP001595733"/>
    </source>
</evidence>
<sequence>MTRLSLDSKEYRLVEKSLSLEEFKINKQIALRAIEAVNTNQRLTSNLIKAVIRDGKV</sequence>
<dbReference type="Proteomes" id="UP001595733">
    <property type="component" value="Unassembled WGS sequence"/>
</dbReference>
<comment type="caution">
    <text evidence="1">The sequence shown here is derived from an EMBL/GenBank/DDBJ whole genome shotgun (WGS) entry which is preliminary data.</text>
</comment>
<reference evidence="2" key="1">
    <citation type="journal article" date="2019" name="Int. J. Syst. Evol. Microbiol.">
        <title>The Global Catalogue of Microorganisms (GCM) 10K type strain sequencing project: providing services to taxonomists for standard genome sequencing and annotation.</title>
        <authorList>
            <consortium name="The Broad Institute Genomics Platform"/>
            <consortium name="The Broad Institute Genome Sequencing Center for Infectious Disease"/>
            <person name="Wu L."/>
            <person name="Ma J."/>
        </authorList>
    </citation>
    <scope>NUCLEOTIDE SEQUENCE [LARGE SCALE GENOMIC DNA]</scope>
    <source>
        <strain evidence="2">CCUG 50353</strain>
    </source>
</reference>
<proteinExistence type="predicted"/>
<dbReference type="EMBL" id="JBHSEF010000023">
    <property type="protein sequence ID" value="MFC4355628.1"/>
    <property type="molecule type" value="Genomic_DNA"/>
</dbReference>
<gene>
    <name evidence="1" type="ORF">ACFO0S_11245</name>
</gene>
<accession>A0ABV8UWA9</accession>
<keyword evidence="2" id="KW-1185">Reference proteome</keyword>
<name>A0ABV8UWA9_9BACL</name>